<evidence type="ECO:0000256" key="6">
    <source>
        <dbReference type="ARBA" id="ARBA00022617"/>
    </source>
</evidence>
<dbReference type="SUPFAM" id="SSF48264">
    <property type="entry name" value="Cytochrome P450"/>
    <property type="match status" value="1"/>
</dbReference>
<evidence type="ECO:0000256" key="12">
    <source>
        <dbReference type="RuleBase" id="RU000461"/>
    </source>
</evidence>
<dbReference type="GO" id="GO:0016705">
    <property type="term" value="F:oxidoreductase activity, acting on paired donors, with incorporation or reduction of molecular oxygen"/>
    <property type="evidence" value="ECO:0007669"/>
    <property type="project" value="InterPro"/>
</dbReference>
<sequence length="468" mass="52983">MFWMARKIPGPPAGVLRMVGPTEDVFAKALAVQREYGNTVRFWAWPVVNVTISEPEDLEVFYTSPALQHKPAWICDMMKPILGEGLVTLDADDHRRHRRAISPSLHLEILQGFLPLFEQSARTLCAKMAVHADTGMSFDAQPMLGAYAAEAICQTVFSDEWEPELHAIRDKFVECQLQASRVMFYRVMRPWLAWDATFYFSSRHDEYYEAASVFETFVSTVLSHKMKQLERGVLGTPGKRRAFLDNVLTCPEGKQLTREELTEELKTMSGAAVGTSMDFLCTFLLVMSIKQDVQDRIARELDDVFGGSDRPIETADLPHLQYLECAIKESMRLFPPTFGISRQATQDVKLPSGHVLPAGCIVGTVPYFTHRLPRHFPDPEAFRPERFLPENSRGRHPYAYVPFSAGVRNCIGQRYALMSAKTATSTILRRFRVLPALMGPQRLEDIKFVVGISMAVHGGAPIRLERRR</sequence>
<dbReference type="PANTHER" id="PTHR24291:SF201">
    <property type="entry name" value="CYTOCHROME P450, FAMILY 4, SUBFAMILY B, POLYPEPTIDE 7"/>
    <property type="match status" value="1"/>
</dbReference>
<reference evidence="14" key="1">
    <citation type="submission" date="2025-08" db="UniProtKB">
        <authorList>
            <consortium name="RefSeq"/>
        </authorList>
    </citation>
    <scope>IDENTIFICATION</scope>
    <source>
        <tissue evidence="14">Total insect</tissue>
    </source>
</reference>
<dbReference type="InParanoid" id="A0A6P8ZZ86"/>
<dbReference type="PRINTS" id="PR00385">
    <property type="entry name" value="P450"/>
</dbReference>
<evidence type="ECO:0000256" key="5">
    <source>
        <dbReference type="ARBA" id="ARBA00010617"/>
    </source>
</evidence>
<accession>A0A6P8ZZ86</accession>
<feature type="binding site" description="axial binding residue" evidence="11">
    <location>
        <position position="410"/>
    </location>
    <ligand>
        <name>heme</name>
        <dbReference type="ChEBI" id="CHEBI:30413"/>
    </ligand>
    <ligandPart>
        <name>Fe</name>
        <dbReference type="ChEBI" id="CHEBI:18248"/>
    </ligandPart>
</feature>
<dbReference type="GeneID" id="117650605"/>
<dbReference type="InterPro" id="IPR002403">
    <property type="entry name" value="Cyt_P450_E_grp-IV"/>
</dbReference>
<evidence type="ECO:0000256" key="10">
    <source>
        <dbReference type="ARBA" id="ARBA00023033"/>
    </source>
</evidence>
<organism evidence="14">
    <name type="scientific">Thrips palmi</name>
    <name type="common">Melon thrips</name>
    <dbReference type="NCBI Taxonomy" id="161013"/>
    <lineage>
        <taxon>Eukaryota</taxon>
        <taxon>Metazoa</taxon>
        <taxon>Ecdysozoa</taxon>
        <taxon>Arthropoda</taxon>
        <taxon>Hexapoda</taxon>
        <taxon>Insecta</taxon>
        <taxon>Pterygota</taxon>
        <taxon>Neoptera</taxon>
        <taxon>Paraneoptera</taxon>
        <taxon>Thysanoptera</taxon>
        <taxon>Terebrantia</taxon>
        <taxon>Thripoidea</taxon>
        <taxon>Thripidae</taxon>
        <taxon>Thrips</taxon>
    </lineage>
</organism>
<keyword evidence="7 11" id="KW-0479">Metal-binding</keyword>
<keyword evidence="6 11" id="KW-0349">Heme</keyword>
<keyword evidence="10 12" id="KW-0503">Monooxygenase</keyword>
<evidence type="ECO:0000256" key="1">
    <source>
        <dbReference type="ARBA" id="ARBA00001971"/>
    </source>
</evidence>
<dbReference type="AlphaFoldDB" id="A0A6P8ZZ86"/>
<evidence type="ECO:0000256" key="4">
    <source>
        <dbReference type="ARBA" id="ARBA00004406"/>
    </source>
</evidence>
<dbReference type="InterPro" id="IPR036396">
    <property type="entry name" value="Cyt_P450_sf"/>
</dbReference>
<dbReference type="PRINTS" id="PR00465">
    <property type="entry name" value="EP450IV"/>
</dbReference>
<keyword evidence="8 12" id="KW-0560">Oxidoreductase</keyword>
<dbReference type="GO" id="GO:0020037">
    <property type="term" value="F:heme binding"/>
    <property type="evidence" value="ECO:0007669"/>
    <property type="project" value="InterPro"/>
</dbReference>
<evidence type="ECO:0000256" key="11">
    <source>
        <dbReference type="PIRSR" id="PIRSR602403-1"/>
    </source>
</evidence>
<dbReference type="OrthoDB" id="8185069at2759"/>
<evidence type="ECO:0000256" key="9">
    <source>
        <dbReference type="ARBA" id="ARBA00023004"/>
    </source>
</evidence>
<dbReference type="PANTHER" id="PTHR24291">
    <property type="entry name" value="CYTOCHROME P450 FAMILY 4"/>
    <property type="match status" value="1"/>
</dbReference>
<dbReference type="GO" id="GO:0004497">
    <property type="term" value="F:monooxygenase activity"/>
    <property type="evidence" value="ECO:0007669"/>
    <property type="project" value="UniProtKB-KW"/>
</dbReference>
<evidence type="ECO:0000313" key="14">
    <source>
        <dbReference type="RefSeq" id="XP_034250036.1"/>
    </source>
</evidence>
<dbReference type="Proteomes" id="UP000515158">
    <property type="component" value="Unplaced"/>
</dbReference>
<comment type="similarity">
    <text evidence="5 12">Belongs to the cytochrome P450 family.</text>
</comment>
<dbReference type="InterPro" id="IPR017972">
    <property type="entry name" value="Cyt_P450_CS"/>
</dbReference>
<dbReference type="GO" id="GO:0005789">
    <property type="term" value="C:endoplasmic reticulum membrane"/>
    <property type="evidence" value="ECO:0007669"/>
    <property type="project" value="UniProtKB-SubCell"/>
</dbReference>
<comment type="function">
    <text evidence="2">May be involved in the metabolism of insect hormones and in the breakdown of synthetic insecticides.</text>
</comment>
<name>A0A6P8ZZ86_THRPL</name>
<evidence type="ECO:0000256" key="7">
    <source>
        <dbReference type="ARBA" id="ARBA00022723"/>
    </source>
</evidence>
<keyword evidence="13" id="KW-1185">Reference proteome</keyword>
<evidence type="ECO:0000256" key="3">
    <source>
        <dbReference type="ARBA" id="ARBA00004174"/>
    </source>
</evidence>
<evidence type="ECO:0000256" key="2">
    <source>
        <dbReference type="ARBA" id="ARBA00003690"/>
    </source>
</evidence>
<evidence type="ECO:0000256" key="8">
    <source>
        <dbReference type="ARBA" id="ARBA00023002"/>
    </source>
</evidence>
<dbReference type="Pfam" id="PF00067">
    <property type="entry name" value="p450"/>
    <property type="match status" value="1"/>
</dbReference>
<dbReference type="PROSITE" id="PS00086">
    <property type="entry name" value="CYTOCHROME_P450"/>
    <property type="match status" value="1"/>
</dbReference>
<dbReference type="Gene3D" id="1.10.630.10">
    <property type="entry name" value="Cytochrome P450"/>
    <property type="match status" value="1"/>
</dbReference>
<comment type="cofactor">
    <cofactor evidence="1 11">
        <name>heme</name>
        <dbReference type="ChEBI" id="CHEBI:30413"/>
    </cofactor>
</comment>
<dbReference type="RefSeq" id="XP_034250036.1">
    <property type="nucleotide sequence ID" value="XM_034394145.1"/>
</dbReference>
<gene>
    <name evidence="14" type="primary">LOC117650605</name>
</gene>
<dbReference type="KEGG" id="tpal:117650605"/>
<dbReference type="InterPro" id="IPR001128">
    <property type="entry name" value="Cyt_P450"/>
</dbReference>
<comment type="subcellular location">
    <subcellularLocation>
        <location evidence="4">Endoplasmic reticulum membrane</location>
        <topology evidence="4">Peripheral membrane protein</topology>
    </subcellularLocation>
    <subcellularLocation>
        <location evidence="3">Microsome membrane</location>
        <topology evidence="3">Peripheral membrane protein</topology>
    </subcellularLocation>
</comment>
<dbReference type="InterPro" id="IPR050196">
    <property type="entry name" value="Cytochrome_P450_Monoox"/>
</dbReference>
<keyword evidence="9 11" id="KW-0408">Iron</keyword>
<proteinExistence type="inferred from homology"/>
<protein>
    <submittedName>
        <fullName evidence="14">Cytochrome P450 4V2-like</fullName>
    </submittedName>
</protein>
<dbReference type="GO" id="GO:0005506">
    <property type="term" value="F:iron ion binding"/>
    <property type="evidence" value="ECO:0007669"/>
    <property type="project" value="InterPro"/>
</dbReference>
<evidence type="ECO:0000313" key="13">
    <source>
        <dbReference type="Proteomes" id="UP000515158"/>
    </source>
</evidence>